<accession>A0A246FHG9</accession>
<reference evidence="3 4" key="1">
    <citation type="submission" date="2017-06" db="EMBL/GenBank/DDBJ databases">
        <title>Hymenobacter amundsenii sp. nov. isolated from regoliths in Antarctica.</title>
        <authorList>
            <person name="Sedlacek I."/>
            <person name="Kralova S."/>
            <person name="Pantucek R."/>
            <person name="Svec P."/>
            <person name="Holochova P."/>
            <person name="Stankova E."/>
            <person name="Vrbovska V."/>
            <person name="Busse H.-J."/>
        </authorList>
    </citation>
    <scope>NUCLEOTIDE SEQUENCE [LARGE SCALE GENOMIC DNA]</scope>
    <source>
        <strain evidence="3 4">CCM 8682</strain>
    </source>
</reference>
<evidence type="ECO:0000256" key="1">
    <source>
        <dbReference type="ARBA" id="ARBA00023172"/>
    </source>
</evidence>
<keyword evidence="4" id="KW-1185">Reference proteome</keyword>
<name>A0A246FHG9_9BACT</name>
<dbReference type="InterPro" id="IPR011010">
    <property type="entry name" value="DNA_brk_join_enz"/>
</dbReference>
<dbReference type="RefSeq" id="WP_088465592.1">
    <property type="nucleotide sequence ID" value="NZ_NIRR01000036.1"/>
</dbReference>
<dbReference type="GO" id="GO:0006310">
    <property type="term" value="P:DNA recombination"/>
    <property type="evidence" value="ECO:0007669"/>
    <property type="project" value="UniProtKB-KW"/>
</dbReference>
<feature type="domain" description="Tyr recombinase" evidence="2">
    <location>
        <begin position="1"/>
        <end position="49"/>
    </location>
</feature>
<organism evidence="3 4">
    <name type="scientific">Hymenobacter amundsenii</name>
    <dbReference type="NCBI Taxonomy" id="2006685"/>
    <lineage>
        <taxon>Bacteria</taxon>
        <taxon>Pseudomonadati</taxon>
        <taxon>Bacteroidota</taxon>
        <taxon>Cytophagia</taxon>
        <taxon>Cytophagales</taxon>
        <taxon>Hymenobacteraceae</taxon>
        <taxon>Hymenobacter</taxon>
    </lineage>
</organism>
<dbReference type="Proteomes" id="UP000197277">
    <property type="component" value="Unassembled WGS sequence"/>
</dbReference>
<dbReference type="GO" id="GO:0015074">
    <property type="term" value="P:DNA integration"/>
    <property type="evidence" value="ECO:0007669"/>
    <property type="project" value="InterPro"/>
</dbReference>
<evidence type="ECO:0000313" key="3">
    <source>
        <dbReference type="EMBL" id="OWP61990.1"/>
    </source>
</evidence>
<gene>
    <name evidence="3" type="ORF">CDA63_16650</name>
</gene>
<dbReference type="GO" id="GO:0003677">
    <property type="term" value="F:DNA binding"/>
    <property type="evidence" value="ECO:0007669"/>
    <property type="project" value="InterPro"/>
</dbReference>
<comment type="caution">
    <text evidence="3">The sequence shown here is derived from an EMBL/GenBank/DDBJ whole genome shotgun (WGS) entry which is preliminary data.</text>
</comment>
<proteinExistence type="predicted"/>
<protein>
    <submittedName>
        <fullName evidence="3">Integrase</fullName>
    </submittedName>
</protein>
<dbReference type="OrthoDB" id="9801717at2"/>
<dbReference type="InterPro" id="IPR002104">
    <property type="entry name" value="Integrase_catalytic"/>
</dbReference>
<dbReference type="InterPro" id="IPR013762">
    <property type="entry name" value="Integrase-like_cat_sf"/>
</dbReference>
<dbReference type="Pfam" id="PF00589">
    <property type="entry name" value="Phage_integrase"/>
    <property type="match status" value="1"/>
</dbReference>
<dbReference type="AlphaFoldDB" id="A0A246FHG9"/>
<evidence type="ECO:0000313" key="4">
    <source>
        <dbReference type="Proteomes" id="UP000197277"/>
    </source>
</evidence>
<sequence>MLRHSYATHLMETGTDIRIIQDLLGHSSIKTTEIYPHVAQRTRPASPLDSLGL</sequence>
<dbReference type="Gene3D" id="1.10.443.10">
    <property type="entry name" value="Intergrase catalytic core"/>
    <property type="match status" value="1"/>
</dbReference>
<keyword evidence="1" id="KW-0233">DNA recombination</keyword>
<dbReference type="PROSITE" id="PS51898">
    <property type="entry name" value="TYR_RECOMBINASE"/>
    <property type="match status" value="1"/>
</dbReference>
<dbReference type="EMBL" id="NIRR01000036">
    <property type="protein sequence ID" value="OWP61990.1"/>
    <property type="molecule type" value="Genomic_DNA"/>
</dbReference>
<dbReference type="SUPFAM" id="SSF56349">
    <property type="entry name" value="DNA breaking-rejoining enzymes"/>
    <property type="match status" value="1"/>
</dbReference>
<evidence type="ECO:0000259" key="2">
    <source>
        <dbReference type="PROSITE" id="PS51898"/>
    </source>
</evidence>